<dbReference type="GO" id="GO:0046872">
    <property type="term" value="F:metal ion binding"/>
    <property type="evidence" value="ECO:0007669"/>
    <property type="project" value="UniProtKB-KW"/>
</dbReference>
<evidence type="ECO:0000256" key="2">
    <source>
        <dbReference type="ARBA" id="ARBA00022617"/>
    </source>
</evidence>
<dbReference type="Gene3D" id="3.90.10.10">
    <property type="entry name" value="Cytochrome C3"/>
    <property type="match status" value="1"/>
</dbReference>
<dbReference type="SUPFAM" id="SSF48695">
    <property type="entry name" value="Multiheme cytochromes"/>
    <property type="match status" value="2"/>
</dbReference>
<dbReference type="InterPro" id="IPR024673">
    <property type="entry name" value="Octahem_Cyt_c"/>
</dbReference>
<keyword evidence="4" id="KW-0732">Signal</keyword>
<keyword evidence="3" id="KW-0479">Metal-binding</keyword>
<evidence type="ECO:0000256" key="6">
    <source>
        <dbReference type="ARBA" id="ARBA00023004"/>
    </source>
</evidence>
<feature type="domain" description="Class III cytochrome C" evidence="7">
    <location>
        <begin position="13"/>
        <end position="95"/>
    </location>
</feature>
<evidence type="ECO:0000256" key="5">
    <source>
        <dbReference type="ARBA" id="ARBA00022982"/>
    </source>
</evidence>
<dbReference type="AlphaFoldDB" id="A0A832EJE3"/>
<evidence type="ECO:0000256" key="1">
    <source>
        <dbReference type="ARBA" id="ARBA00022448"/>
    </source>
</evidence>
<proteinExistence type="predicted"/>
<gene>
    <name evidence="8" type="ORF">ENS06_08095</name>
</gene>
<dbReference type="InterPro" id="IPR020942">
    <property type="entry name" value="Cyt_c_III_dom"/>
</dbReference>
<evidence type="ECO:0000256" key="3">
    <source>
        <dbReference type="ARBA" id="ARBA00022723"/>
    </source>
</evidence>
<protein>
    <submittedName>
        <fullName evidence="8">Tetrathionate reductase family octaheme c-type cytochrome</fullName>
    </submittedName>
</protein>
<dbReference type="EMBL" id="DSTK01000023">
    <property type="protein sequence ID" value="HFK97270.1"/>
    <property type="molecule type" value="Genomic_DNA"/>
</dbReference>
<dbReference type="PIRSF" id="PIRSF039014">
    <property type="entry name" value="OTR_cyc"/>
    <property type="match status" value="1"/>
</dbReference>
<dbReference type="InterPro" id="IPR051829">
    <property type="entry name" value="Multiheme_Cytochr_ET"/>
</dbReference>
<comment type="caution">
    <text evidence="8">The sequence shown here is derived from an EMBL/GenBank/DDBJ whole genome shotgun (WGS) entry which is preliminary data.</text>
</comment>
<dbReference type="Pfam" id="PF02085">
    <property type="entry name" value="Cytochrom_CIII"/>
    <property type="match status" value="1"/>
</dbReference>
<keyword evidence="6" id="KW-0408">Iron</keyword>
<accession>A0A832EJE3</accession>
<dbReference type="PANTHER" id="PTHR35038:SF5">
    <property type="entry name" value="CYTOCHROME C-TYPE PROTEIN NRFB"/>
    <property type="match status" value="1"/>
</dbReference>
<keyword evidence="2" id="KW-0349">Heme</keyword>
<name>A0A832EJE3_9BACT</name>
<evidence type="ECO:0000256" key="4">
    <source>
        <dbReference type="ARBA" id="ARBA00022729"/>
    </source>
</evidence>
<dbReference type="PANTHER" id="PTHR35038">
    <property type="entry name" value="DISSIMILATORY SULFITE REDUCTASE SIRA"/>
    <property type="match status" value="1"/>
</dbReference>
<organism evidence="8">
    <name type="scientific">Desulfacinum infernum</name>
    <dbReference type="NCBI Taxonomy" id="35837"/>
    <lineage>
        <taxon>Bacteria</taxon>
        <taxon>Pseudomonadati</taxon>
        <taxon>Thermodesulfobacteriota</taxon>
        <taxon>Syntrophobacteria</taxon>
        <taxon>Syntrophobacterales</taxon>
        <taxon>Syntrophobacteraceae</taxon>
        <taxon>Desulfacinum</taxon>
    </lineage>
</organism>
<evidence type="ECO:0000259" key="7">
    <source>
        <dbReference type="Pfam" id="PF02085"/>
    </source>
</evidence>
<evidence type="ECO:0000313" key="8">
    <source>
        <dbReference type="EMBL" id="HFK97270.1"/>
    </source>
</evidence>
<dbReference type="InterPro" id="IPR036280">
    <property type="entry name" value="Multihaem_cyt_sf"/>
</dbReference>
<dbReference type="Pfam" id="PF11783">
    <property type="entry name" value="Cytochrome_cB"/>
    <property type="match status" value="1"/>
</dbReference>
<keyword evidence="5" id="KW-0249">Electron transport</keyword>
<reference evidence="8" key="1">
    <citation type="journal article" date="2020" name="mSystems">
        <title>Genome- and Community-Level Interaction Insights into Carbon Utilization and Element Cycling Functions of Hydrothermarchaeota in Hydrothermal Sediment.</title>
        <authorList>
            <person name="Zhou Z."/>
            <person name="Liu Y."/>
            <person name="Xu W."/>
            <person name="Pan J."/>
            <person name="Luo Z.H."/>
            <person name="Li M."/>
        </authorList>
    </citation>
    <scope>NUCLEOTIDE SEQUENCE [LARGE SCALE GENOMIC DNA]</scope>
    <source>
        <strain evidence="8">SpSt-456</strain>
    </source>
</reference>
<dbReference type="Gene3D" id="1.10.1130.10">
    <property type="entry name" value="Flavocytochrome C3, Chain A"/>
    <property type="match status" value="1"/>
</dbReference>
<keyword evidence="1" id="KW-0813">Transport</keyword>
<dbReference type="GO" id="GO:0020037">
    <property type="term" value="F:heme binding"/>
    <property type="evidence" value="ECO:0007669"/>
    <property type="project" value="InterPro"/>
</dbReference>
<sequence>MVLKSPILEGEENQYGFVRFMHKKHAALVGDCTACHHYRPADPAAKETARCSACHQKAFNPEMPDRLGLKAAYHQQCLGCHKERDKGPVGCTECHAKNVVDHTTLVKLPANPEPWDVTRECLRCHEKAGEDMLKSAHWLWRGPSPYTEGHEKNVMLGKGTNTVNNFCIALASNWPRCTSCHAGYGWKDAHFDFTDKSRIDCLVCHDATGTYAKVPTDAGMPYKELDLAKIAQHVGRPSRKNCGDCHFSGGGGDAVKHGDLNSILYYPSRNCDVHMGGMDFQCVDCHKTRNHKISGRSTSAPVVEGSRSCESCHTAQPHADPQNLLSHHLNRHTEHVACVTCHSPIYAKCKATIVSWDWSKAGDKSRKPKKDKYGMPDYSWMKGEFVWKESAKPEYHWYNGRVRRYVLGDRFAPNGPVKLTEPVGDIRDPQAKIYAFKVMRGRQPADAETNVIAVPHLFGEGGYWQTLDWQKSLQNGMKAAGLSYSGRFQWVDTVMYWGLNHEITPKNRALSCVQCHESLKEEPHCGRCHQNKGGVDFKTLAYRGIDFQQLYYAGRDTLELLNVTDYIGFQSLGYKGDPIVHGGRFKKLPLGQGPSLPKNP</sequence>
<dbReference type="GO" id="GO:0009055">
    <property type="term" value="F:electron transfer activity"/>
    <property type="evidence" value="ECO:0007669"/>
    <property type="project" value="InterPro"/>
</dbReference>
<dbReference type="NCBIfam" id="TIGR04315">
    <property type="entry name" value="octaheme_Shew"/>
    <property type="match status" value="1"/>
</dbReference>
<dbReference type="GO" id="GO:0016491">
    <property type="term" value="F:oxidoreductase activity"/>
    <property type="evidence" value="ECO:0007669"/>
    <property type="project" value="TreeGrafter"/>
</dbReference>
<dbReference type="CDD" id="cd08168">
    <property type="entry name" value="Cytochrom_C3"/>
    <property type="match status" value="1"/>
</dbReference>